<name>A0A8C6W504_NANGA</name>
<dbReference type="Ensembl" id="ENSNGAT00000013834.1">
    <property type="protein sequence ID" value="ENSNGAP00000008337.1"/>
    <property type="gene ID" value="ENSNGAG00000011350.1"/>
</dbReference>
<dbReference type="AlphaFoldDB" id="A0A8C6W504"/>
<keyword evidence="3" id="KW-1185">Reference proteome</keyword>
<reference evidence="2" key="2">
    <citation type="submission" date="2025-09" db="UniProtKB">
        <authorList>
            <consortium name="Ensembl"/>
        </authorList>
    </citation>
    <scope>IDENTIFICATION</scope>
</reference>
<dbReference type="Proteomes" id="UP000694381">
    <property type="component" value="Unassembled WGS sequence"/>
</dbReference>
<dbReference type="GO" id="GO:0000902">
    <property type="term" value="P:cell morphogenesis"/>
    <property type="evidence" value="ECO:0007669"/>
    <property type="project" value="TreeGrafter"/>
</dbReference>
<dbReference type="GO" id="GO:0045666">
    <property type="term" value="P:positive regulation of neuron differentiation"/>
    <property type="evidence" value="ECO:0007669"/>
    <property type="project" value="TreeGrafter"/>
</dbReference>
<proteinExistence type="predicted"/>
<reference evidence="2" key="1">
    <citation type="submission" date="2025-08" db="UniProtKB">
        <authorList>
            <consortium name="Ensembl"/>
        </authorList>
    </citation>
    <scope>IDENTIFICATION</scope>
</reference>
<feature type="region of interest" description="Disordered" evidence="1">
    <location>
        <begin position="229"/>
        <end position="271"/>
    </location>
</feature>
<dbReference type="GO" id="GO:0032587">
    <property type="term" value="C:ruffle membrane"/>
    <property type="evidence" value="ECO:0007669"/>
    <property type="project" value="TreeGrafter"/>
</dbReference>
<sequence length="271" mass="30274">MPLPTLPRGLFRSESLESPRGERLLRDAIREVEGLKDLLVGPGVELLLTSRESTMPLELDSGGNTSPGVTANGEARTFNGSIELCRADSDSSQKVGSREGQDMIWEEMVLKHLLASSHPQAAVAQQDTLMEARFPEGPDRWEKLSRANSRDGEAGRTAVAPVAPEKQATELALLQRQHALLQEELRRCRRLGEERATEAGSLEARLRESEQARALLEREAEEARRQLAALGQNEPLPAEAPWARRPLDPRRRSNIVPCFKKKNLEHHRDEH</sequence>
<protein>
    <submittedName>
        <fullName evidence="2">Uncharacterized protein</fullName>
    </submittedName>
</protein>
<dbReference type="PANTHER" id="PTHR13944">
    <property type="entry name" value="AGAP007712-PA"/>
    <property type="match status" value="1"/>
</dbReference>
<accession>A0A8C6W504</accession>
<dbReference type="GO" id="GO:0035023">
    <property type="term" value="P:regulation of Rho protein signal transduction"/>
    <property type="evidence" value="ECO:0007669"/>
    <property type="project" value="TreeGrafter"/>
</dbReference>
<dbReference type="PANTHER" id="PTHR13944:SF20">
    <property type="entry name" value="RHO GUANINE NUCLEOTIDE EXCHANGE FACTOR 2"/>
    <property type="match status" value="1"/>
</dbReference>
<dbReference type="GeneTree" id="ENSGT00940000158341"/>
<dbReference type="GO" id="GO:0005856">
    <property type="term" value="C:cytoskeleton"/>
    <property type="evidence" value="ECO:0007669"/>
    <property type="project" value="TreeGrafter"/>
</dbReference>
<dbReference type="GO" id="GO:0008017">
    <property type="term" value="F:microtubule binding"/>
    <property type="evidence" value="ECO:0007669"/>
    <property type="project" value="TreeGrafter"/>
</dbReference>
<dbReference type="InterPro" id="IPR051632">
    <property type="entry name" value="Rho_GEF"/>
</dbReference>
<organism evidence="2 3">
    <name type="scientific">Nannospalax galili</name>
    <name type="common">Northern Israeli blind subterranean mole rat</name>
    <name type="synonym">Spalax galili</name>
    <dbReference type="NCBI Taxonomy" id="1026970"/>
    <lineage>
        <taxon>Eukaryota</taxon>
        <taxon>Metazoa</taxon>
        <taxon>Chordata</taxon>
        <taxon>Craniata</taxon>
        <taxon>Vertebrata</taxon>
        <taxon>Euteleostomi</taxon>
        <taxon>Mammalia</taxon>
        <taxon>Eutheria</taxon>
        <taxon>Euarchontoglires</taxon>
        <taxon>Glires</taxon>
        <taxon>Rodentia</taxon>
        <taxon>Myomorpha</taxon>
        <taxon>Muroidea</taxon>
        <taxon>Spalacidae</taxon>
        <taxon>Spalacinae</taxon>
        <taxon>Nannospalax</taxon>
    </lineage>
</organism>
<evidence type="ECO:0000313" key="3">
    <source>
        <dbReference type="Proteomes" id="UP000694381"/>
    </source>
</evidence>
<evidence type="ECO:0000256" key="1">
    <source>
        <dbReference type="SAM" id="MobiDB-lite"/>
    </source>
</evidence>
<dbReference type="OMA" id="EGPDRWE"/>
<dbReference type="GO" id="GO:0007015">
    <property type="term" value="P:actin filament organization"/>
    <property type="evidence" value="ECO:0007669"/>
    <property type="project" value="TreeGrafter"/>
</dbReference>
<evidence type="ECO:0000313" key="2">
    <source>
        <dbReference type="Ensembl" id="ENSNGAP00000008337.1"/>
    </source>
</evidence>